<dbReference type="AlphaFoldDB" id="A0A6A4X8Y8"/>
<comment type="caution">
    <text evidence="2">The sequence shown here is derived from an EMBL/GenBank/DDBJ whole genome shotgun (WGS) entry which is preliminary data.</text>
</comment>
<accession>A0A6A4X8Y8</accession>
<feature type="compositionally biased region" description="Basic and acidic residues" evidence="1">
    <location>
        <begin position="193"/>
        <end position="207"/>
    </location>
</feature>
<evidence type="ECO:0000313" key="2">
    <source>
        <dbReference type="EMBL" id="KAF0313969.1"/>
    </source>
</evidence>
<proteinExistence type="predicted"/>
<sequence length="552" mass="60411">MLCLTMDVTERQMCPRCSVPGGEQHPMKRLKINFTESVDMCPNQKCLWVRLVCTDAGADGQVPLPGGLSSLPGAGGVDYMDDLDVLLNEPSDSGVDVDGSDRSVASWEPAASEAGSLSSELAAVALSSAPSAAVSEPGRWRPVSAPGRAPSTAGSLLTETRSEPDPAALRRMARQGRQTEPRPLSGLSLSNFGDKETRPENWVEKPKPTMPPSTRRRAGAPSETGLYSSPSGRAVFRRPALPAWERAALRQTVAGSDPWALLSGWDGAARSRRLSAARTDRNGSAAVKDTASRMSTMLAAPELYKRLCTTFNTEQVFVRSRNVERVRAWAKRKAAGTEPEVLLLLVCWYCGPAAAVEIRIARGLDTNSTFMAPRPTPPEEKPISIPPHNYSKPAHNYTHAVIGQSKHKVWIRQLHYKVGSRVRVDQVTLTEVFNASKAALYLRGRTADGAGVCLVEEHPKNTTKSGSASRPLDEHMVSLQGPMAATKGQLVPLCRSLPVYKVHRMQAHTHKHKERRARYAYKTTMRVLAFIWRNRRILGLPFGVHGDFEYRG</sequence>
<protein>
    <submittedName>
        <fullName evidence="2">Uncharacterized protein</fullName>
    </submittedName>
</protein>
<feature type="region of interest" description="Disordered" evidence="1">
    <location>
        <begin position="130"/>
        <end position="232"/>
    </location>
</feature>
<dbReference type="EMBL" id="VIIS01000061">
    <property type="protein sequence ID" value="KAF0313969.1"/>
    <property type="molecule type" value="Genomic_DNA"/>
</dbReference>
<reference evidence="2 3" key="1">
    <citation type="submission" date="2019-07" db="EMBL/GenBank/DDBJ databases">
        <title>Draft genome assembly of a fouling barnacle, Amphibalanus amphitrite (Darwin, 1854): The first reference genome for Thecostraca.</title>
        <authorList>
            <person name="Kim W."/>
        </authorList>
    </citation>
    <scope>NUCLEOTIDE SEQUENCE [LARGE SCALE GENOMIC DNA]</scope>
    <source>
        <strain evidence="2">SNU_AA5</strain>
        <tissue evidence="2">Soma without cirri and trophi</tissue>
    </source>
</reference>
<keyword evidence="3" id="KW-1185">Reference proteome</keyword>
<evidence type="ECO:0000256" key="1">
    <source>
        <dbReference type="SAM" id="MobiDB-lite"/>
    </source>
</evidence>
<evidence type="ECO:0000313" key="3">
    <source>
        <dbReference type="Proteomes" id="UP000440578"/>
    </source>
</evidence>
<organism evidence="2 3">
    <name type="scientific">Amphibalanus amphitrite</name>
    <name type="common">Striped barnacle</name>
    <name type="synonym">Balanus amphitrite</name>
    <dbReference type="NCBI Taxonomy" id="1232801"/>
    <lineage>
        <taxon>Eukaryota</taxon>
        <taxon>Metazoa</taxon>
        <taxon>Ecdysozoa</taxon>
        <taxon>Arthropoda</taxon>
        <taxon>Crustacea</taxon>
        <taxon>Multicrustacea</taxon>
        <taxon>Cirripedia</taxon>
        <taxon>Thoracica</taxon>
        <taxon>Thoracicalcarea</taxon>
        <taxon>Balanomorpha</taxon>
        <taxon>Balanoidea</taxon>
        <taxon>Balanidae</taxon>
        <taxon>Amphibalaninae</taxon>
        <taxon>Amphibalanus</taxon>
    </lineage>
</organism>
<gene>
    <name evidence="2" type="ORF">FJT64_015514</name>
</gene>
<dbReference type="Proteomes" id="UP000440578">
    <property type="component" value="Unassembled WGS sequence"/>
</dbReference>
<name>A0A6A4X8Y8_AMPAM</name>